<dbReference type="GO" id="GO:0016491">
    <property type="term" value="F:oxidoreductase activity"/>
    <property type="evidence" value="ECO:0007669"/>
    <property type="project" value="UniProtKB-KW"/>
</dbReference>
<dbReference type="PANTHER" id="PTHR43656:SF2">
    <property type="entry name" value="BINDING OXIDOREDUCTASE, PUTATIVE (AFU_ORTHOLOGUE AFUA_2G08260)-RELATED"/>
    <property type="match status" value="1"/>
</dbReference>
<dbReference type="Proteomes" id="UP001153404">
    <property type="component" value="Unassembled WGS sequence"/>
</dbReference>
<proteinExistence type="predicted"/>
<dbReference type="InterPro" id="IPR013785">
    <property type="entry name" value="Aldolase_TIM"/>
</dbReference>
<dbReference type="CDD" id="cd04735">
    <property type="entry name" value="OYE_like_4_FMN"/>
    <property type="match status" value="1"/>
</dbReference>
<name>A0A9X4QS44_9BACL</name>
<evidence type="ECO:0000259" key="3">
    <source>
        <dbReference type="Pfam" id="PF00724"/>
    </source>
</evidence>
<sequence length="374" mass="40654">MNKSYEALFASFRFPSGVTVDNRVTMAPMTLMASAANGEVTDDELAYYELRSRGIGTLFTSSALVSQSGKLGENLFAIDNDDLLPGLTKLASVIRKNGTKAFIQLFHGGRLSNPALLPGGQALGASAVAAEREGAAVPKAMTEAEIESVVDDFAQAARRAIEAGFDGVEIHGANGFLLQQFFSPHSNRREDKWGGTLEKRMNFPLEVIRRVKDTVAKHASSPFAVGYRLSPEENENPGITMADTLRFVDVLAEQGLDFIHVSVDRFWAGPRREENSAKSRVVMIQEQAGGRVPVIGVGGLWTPEDVVQALGTGIPLVGLGHAMLLNPDWIEKVRSGREAEITTLLSRSSQKELRIPDKMWGMITNVPGWFNVVD</sequence>
<dbReference type="Pfam" id="PF00724">
    <property type="entry name" value="Oxidored_FMN"/>
    <property type="match status" value="1"/>
</dbReference>
<organism evidence="4 5">
    <name type="scientific">Cohnella rhizosphaerae</name>
    <dbReference type="NCBI Taxonomy" id="1457232"/>
    <lineage>
        <taxon>Bacteria</taxon>
        <taxon>Bacillati</taxon>
        <taxon>Bacillota</taxon>
        <taxon>Bacilli</taxon>
        <taxon>Bacillales</taxon>
        <taxon>Paenibacillaceae</taxon>
        <taxon>Cohnella</taxon>
    </lineage>
</organism>
<evidence type="ECO:0000313" key="4">
    <source>
        <dbReference type="EMBL" id="MDG0809215.1"/>
    </source>
</evidence>
<keyword evidence="2" id="KW-0560">Oxidoreductase</keyword>
<dbReference type="GO" id="GO:0010181">
    <property type="term" value="F:FMN binding"/>
    <property type="evidence" value="ECO:0007669"/>
    <property type="project" value="InterPro"/>
</dbReference>
<accession>A0A9X4QS44</accession>
<keyword evidence="5" id="KW-1185">Reference proteome</keyword>
<protein>
    <submittedName>
        <fullName evidence="4">NADH-dependent flavin oxidoreductase</fullName>
    </submittedName>
</protein>
<dbReference type="SUPFAM" id="SSF51395">
    <property type="entry name" value="FMN-linked oxidoreductases"/>
    <property type="match status" value="1"/>
</dbReference>
<evidence type="ECO:0000313" key="5">
    <source>
        <dbReference type="Proteomes" id="UP001153404"/>
    </source>
</evidence>
<dbReference type="RefSeq" id="WP_277530385.1">
    <property type="nucleotide sequence ID" value="NZ_JAPDIA010000003.1"/>
</dbReference>
<dbReference type="InterPro" id="IPR051799">
    <property type="entry name" value="NADH_flavin_oxidoreductase"/>
</dbReference>
<dbReference type="EMBL" id="JAPDIA010000003">
    <property type="protein sequence ID" value="MDG0809215.1"/>
    <property type="molecule type" value="Genomic_DNA"/>
</dbReference>
<dbReference type="PANTHER" id="PTHR43656">
    <property type="entry name" value="BINDING OXIDOREDUCTASE, PUTATIVE (AFU_ORTHOLOGUE AFUA_2G08260)-RELATED"/>
    <property type="match status" value="1"/>
</dbReference>
<dbReference type="AlphaFoldDB" id="A0A9X4QS44"/>
<dbReference type="Gene3D" id="3.20.20.70">
    <property type="entry name" value="Aldolase class I"/>
    <property type="match status" value="1"/>
</dbReference>
<evidence type="ECO:0000256" key="1">
    <source>
        <dbReference type="ARBA" id="ARBA00022630"/>
    </source>
</evidence>
<evidence type="ECO:0000256" key="2">
    <source>
        <dbReference type="ARBA" id="ARBA00023002"/>
    </source>
</evidence>
<comment type="caution">
    <text evidence="4">The sequence shown here is derived from an EMBL/GenBank/DDBJ whole genome shotgun (WGS) entry which is preliminary data.</text>
</comment>
<keyword evidence="1" id="KW-0285">Flavoprotein</keyword>
<dbReference type="InterPro" id="IPR001155">
    <property type="entry name" value="OxRdtase_FMN_N"/>
</dbReference>
<gene>
    <name evidence="4" type="ORF">OMP40_07365</name>
</gene>
<reference evidence="4" key="1">
    <citation type="submission" date="2022-10" db="EMBL/GenBank/DDBJ databases">
        <title>Comparative genomic analysis of Cohnella hashimotonis sp. nov., isolated from the International Space Station.</title>
        <authorList>
            <person name="Simpson A."/>
            <person name="Venkateswaran K."/>
        </authorList>
    </citation>
    <scope>NUCLEOTIDE SEQUENCE</scope>
    <source>
        <strain evidence="4">DSM 28161</strain>
    </source>
</reference>
<feature type="domain" description="NADH:flavin oxidoreductase/NADH oxidase N-terminal" evidence="3">
    <location>
        <begin position="8"/>
        <end position="339"/>
    </location>
</feature>